<protein>
    <submittedName>
        <fullName evidence="2">Uncharacterized protein</fullName>
    </submittedName>
</protein>
<name>A0AAD5DZ67_9CHLO</name>
<sequence>MAAAADFVSPFASSFAQHASSGSPLQPDSPLPQPSHTSRSGSPLRVVGFHSSPNSVVAPRRWQSAALPGSTEAQEAAAAMDAAIAAAAGGSSSGASGACLTPQQRPSLASLERKGSLGTLLRQQDQLNSMQRRLTAINTARPLTLRKSPCPEWLSHLGPGSAWPRCI</sequence>
<gene>
    <name evidence="2" type="ORF">COHA_001113</name>
</gene>
<feature type="compositionally biased region" description="Low complexity" evidence="1">
    <location>
        <begin position="86"/>
        <end position="98"/>
    </location>
</feature>
<organism evidence="2 3">
    <name type="scientific">Chlorella ohadii</name>
    <dbReference type="NCBI Taxonomy" id="2649997"/>
    <lineage>
        <taxon>Eukaryota</taxon>
        <taxon>Viridiplantae</taxon>
        <taxon>Chlorophyta</taxon>
        <taxon>core chlorophytes</taxon>
        <taxon>Trebouxiophyceae</taxon>
        <taxon>Chlorellales</taxon>
        <taxon>Chlorellaceae</taxon>
        <taxon>Chlorella clade</taxon>
        <taxon>Chlorella</taxon>
    </lineage>
</organism>
<dbReference type="AlphaFoldDB" id="A0AAD5DZ67"/>
<evidence type="ECO:0000256" key="1">
    <source>
        <dbReference type="SAM" id="MobiDB-lite"/>
    </source>
</evidence>
<evidence type="ECO:0000313" key="2">
    <source>
        <dbReference type="EMBL" id="KAI7845408.1"/>
    </source>
</evidence>
<feature type="region of interest" description="Disordered" evidence="1">
    <location>
        <begin position="86"/>
        <end position="106"/>
    </location>
</feature>
<feature type="region of interest" description="Disordered" evidence="1">
    <location>
        <begin position="16"/>
        <end position="52"/>
    </location>
</feature>
<dbReference type="Proteomes" id="UP001205105">
    <property type="component" value="Unassembled WGS sequence"/>
</dbReference>
<keyword evidence="3" id="KW-1185">Reference proteome</keyword>
<evidence type="ECO:0000313" key="3">
    <source>
        <dbReference type="Proteomes" id="UP001205105"/>
    </source>
</evidence>
<proteinExistence type="predicted"/>
<comment type="caution">
    <text evidence="2">The sequence shown here is derived from an EMBL/GenBank/DDBJ whole genome shotgun (WGS) entry which is preliminary data.</text>
</comment>
<accession>A0AAD5DZ67</accession>
<dbReference type="EMBL" id="JADXDR010000018">
    <property type="protein sequence ID" value="KAI7845408.1"/>
    <property type="molecule type" value="Genomic_DNA"/>
</dbReference>
<reference evidence="2" key="1">
    <citation type="submission" date="2020-11" db="EMBL/GenBank/DDBJ databases">
        <title>Chlorella ohadii genome sequencing and assembly.</title>
        <authorList>
            <person name="Murik O."/>
            <person name="Treves H."/>
            <person name="Kedem I."/>
            <person name="Shotland Y."/>
            <person name="Kaplan A."/>
        </authorList>
    </citation>
    <scope>NUCLEOTIDE SEQUENCE</scope>
    <source>
        <strain evidence="2">1</strain>
    </source>
</reference>